<organism evidence="2 3">
    <name type="scientific">Cryptotermes secundus</name>
    <dbReference type="NCBI Taxonomy" id="105785"/>
    <lineage>
        <taxon>Eukaryota</taxon>
        <taxon>Metazoa</taxon>
        <taxon>Ecdysozoa</taxon>
        <taxon>Arthropoda</taxon>
        <taxon>Hexapoda</taxon>
        <taxon>Insecta</taxon>
        <taxon>Pterygota</taxon>
        <taxon>Neoptera</taxon>
        <taxon>Polyneoptera</taxon>
        <taxon>Dictyoptera</taxon>
        <taxon>Blattodea</taxon>
        <taxon>Blattoidea</taxon>
        <taxon>Termitoidae</taxon>
        <taxon>Kalotermitidae</taxon>
        <taxon>Cryptotermitinae</taxon>
        <taxon>Cryptotermes</taxon>
    </lineage>
</organism>
<reference evidence="2 3" key="1">
    <citation type="submission" date="2017-12" db="EMBL/GenBank/DDBJ databases">
        <title>Hemimetabolous genomes reveal molecular basis of termite eusociality.</title>
        <authorList>
            <person name="Harrison M.C."/>
            <person name="Jongepier E."/>
            <person name="Robertson H.M."/>
            <person name="Arning N."/>
            <person name="Bitard-Feildel T."/>
            <person name="Chao H."/>
            <person name="Childers C.P."/>
            <person name="Dinh H."/>
            <person name="Doddapaneni H."/>
            <person name="Dugan S."/>
            <person name="Gowin J."/>
            <person name="Greiner C."/>
            <person name="Han Y."/>
            <person name="Hu H."/>
            <person name="Hughes D.S.T."/>
            <person name="Huylmans A.-K."/>
            <person name="Kemena C."/>
            <person name="Kremer L.P.M."/>
            <person name="Lee S.L."/>
            <person name="Lopez-Ezquerra A."/>
            <person name="Mallet L."/>
            <person name="Monroy-Kuhn J.M."/>
            <person name="Moser A."/>
            <person name="Murali S.C."/>
            <person name="Muzny D.M."/>
            <person name="Otani S."/>
            <person name="Piulachs M.-D."/>
            <person name="Poelchau M."/>
            <person name="Qu J."/>
            <person name="Schaub F."/>
            <person name="Wada-Katsumata A."/>
            <person name="Worley K.C."/>
            <person name="Xie Q."/>
            <person name="Ylla G."/>
            <person name="Poulsen M."/>
            <person name="Gibbs R.A."/>
            <person name="Schal C."/>
            <person name="Richards S."/>
            <person name="Belles X."/>
            <person name="Korb J."/>
            <person name="Bornberg-Bauer E."/>
        </authorList>
    </citation>
    <scope>NUCLEOTIDE SEQUENCE [LARGE SCALE GENOMIC DNA]</scope>
    <source>
        <tissue evidence="2">Whole body</tissue>
    </source>
</reference>
<name>A0A2J7R3A1_9NEOP</name>
<evidence type="ECO:0000313" key="2">
    <source>
        <dbReference type="EMBL" id="PNF35306.1"/>
    </source>
</evidence>
<sequence>MQQTFVASGLKTSSSTTHAASSHVHGSGGDMHTTTTGKTIFQTTPKSVPVRQDTHQQQQQTDTAQLLLSLSGTEFPKQTFHTVSKNVRFHHGVSSSGAVTVEPLRSCPLESSVVKNKETPVKSEVIDRVPVVTPNGGVKPASVKLPTQLTDKGKEQPAVPEKVVETAKDDLTSQVLFVEDGPCKRGRPLKRQMNLVFQEKVLTDADMALQKEAEASRKALEMLQQEMSTGDETSAAGVTQSTECTQEKIMPVKQILSKSPTPQPVNNILTTAPRILRKEPVASTKLVATKTDIVTQATSVNAPEPSSQNIINQVAGNSVSAIDSGNNETNIVYQLEEGVIAGQDS</sequence>
<dbReference type="OrthoDB" id="6678352at2759"/>
<evidence type="ECO:0000313" key="3">
    <source>
        <dbReference type="Proteomes" id="UP000235965"/>
    </source>
</evidence>
<comment type="caution">
    <text evidence="2">The sequence shown here is derived from an EMBL/GenBank/DDBJ whole genome shotgun (WGS) entry which is preliminary data.</text>
</comment>
<proteinExistence type="predicted"/>
<gene>
    <name evidence="2" type="ORF">B7P43_G04819</name>
</gene>
<feature type="non-terminal residue" evidence="2">
    <location>
        <position position="345"/>
    </location>
</feature>
<protein>
    <submittedName>
        <fullName evidence="2">Uncharacterized protein</fullName>
    </submittedName>
</protein>
<keyword evidence="3" id="KW-1185">Reference proteome</keyword>
<feature type="compositionally biased region" description="Low complexity" evidence="1">
    <location>
        <begin position="12"/>
        <end position="25"/>
    </location>
</feature>
<feature type="region of interest" description="Disordered" evidence="1">
    <location>
        <begin position="1"/>
        <end position="37"/>
    </location>
</feature>
<accession>A0A2J7R3A1</accession>
<dbReference type="Proteomes" id="UP000235965">
    <property type="component" value="Unassembled WGS sequence"/>
</dbReference>
<dbReference type="EMBL" id="NEVH01007822">
    <property type="protein sequence ID" value="PNF35306.1"/>
    <property type="molecule type" value="Genomic_DNA"/>
</dbReference>
<dbReference type="AlphaFoldDB" id="A0A2J7R3A1"/>
<evidence type="ECO:0000256" key="1">
    <source>
        <dbReference type="SAM" id="MobiDB-lite"/>
    </source>
</evidence>